<dbReference type="RefSeq" id="WP_341371113.1">
    <property type="nucleotide sequence ID" value="NZ_JBBPCO010000009.1"/>
</dbReference>
<dbReference type="Pfam" id="PF04328">
    <property type="entry name" value="Sel_put"/>
    <property type="match status" value="1"/>
</dbReference>
<organism evidence="1 2">
    <name type="scientific">Thermithiobacillus plumbiphilus</name>
    <dbReference type="NCBI Taxonomy" id="1729899"/>
    <lineage>
        <taxon>Bacteria</taxon>
        <taxon>Pseudomonadati</taxon>
        <taxon>Pseudomonadota</taxon>
        <taxon>Acidithiobacillia</taxon>
        <taxon>Acidithiobacillales</taxon>
        <taxon>Thermithiobacillaceae</taxon>
        <taxon>Thermithiobacillus</taxon>
    </lineage>
</organism>
<gene>
    <name evidence="1" type="ORF">WOB96_09785</name>
</gene>
<evidence type="ECO:0000313" key="1">
    <source>
        <dbReference type="EMBL" id="MEK8090056.1"/>
    </source>
</evidence>
<name>A0ABU9D9C6_9PROT</name>
<accession>A0ABU9D9C6</accession>
<protein>
    <submittedName>
        <fullName evidence="1">YbdD/YjiX family protein</fullName>
    </submittedName>
</protein>
<dbReference type="EMBL" id="JBBPCO010000009">
    <property type="protein sequence ID" value="MEK8090056.1"/>
    <property type="molecule type" value="Genomic_DNA"/>
</dbReference>
<evidence type="ECO:0000313" key="2">
    <source>
        <dbReference type="Proteomes" id="UP001446205"/>
    </source>
</evidence>
<sequence>MRAIYCLMPRHWGPMLLRFWAGLRHATGDDAYERYLIHWQACHAGEGQPLPRKDFFKAEQDRKWNGIRRCC</sequence>
<dbReference type="Proteomes" id="UP001446205">
    <property type="component" value="Unassembled WGS sequence"/>
</dbReference>
<comment type="caution">
    <text evidence="1">The sequence shown here is derived from an EMBL/GenBank/DDBJ whole genome shotgun (WGS) entry which is preliminary data.</text>
</comment>
<reference evidence="1 2" key="1">
    <citation type="submission" date="2024-04" db="EMBL/GenBank/DDBJ databases">
        <authorList>
            <person name="Abashina T."/>
            <person name="Shaikin A."/>
        </authorList>
    </citation>
    <scope>NUCLEOTIDE SEQUENCE [LARGE SCALE GENOMIC DNA]</scope>
    <source>
        <strain evidence="1 2">AAFK</strain>
    </source>
</reference>
<proteinExistence type="predicted"/>
<keyword evidence="2" id="KW-1185">Reference proteome</keyword>
<dbReference type="InterPro" id="IPR007423">
    <property type="entry name" value="Sel_put"/>
</dbReference>